<dbReference type="CDD" id="cd06579">
    <property type="entry name" value="TM_PBP1_transp_AraH_like"/>
    <property type="match status" value="1"/>
</dbReference>
<organism evidence="7 8">
    <name type="scientific">Bauldia litoralis</name>
    <dbReference type="NCBI Taxonomy" id="665467"/>
    <lineage>
        <taxon>Bacteria</taxon>
        <taxon>Pseudomonadati</taxon>
        <taxon>Pseudomonadota</taxon>
        <taxon>Alphaproteobacteria</taxon>
        <taxon>Hyphomicrobiales</taxon>
        <taxon>Kaistiaceae</taxon>
        <taxon>Bauldia</taxon>
    </lineage>
</organism>
<feature type="transmembrane region" description="Helical" evidence="6">
    <location>
        <begin position="303"/>
        <end position="320"/>
    </location>
</feature>
<feature type="transmembrane region" description="Helical" evidence="6">
    <location>
        <begin position="108"/>
        <end position="130"/>
    </location>
</feature>
<feature type="transmembrane region" description="Helical" evidence="6">
    <location>
        <begin position="279"/>
        <end position="297"/>
    </location>
</feature>
<keyword evidence="3 6" id="KW-0812">Transmembrane</keyword>
<proteinExistence type="predicted"/>
<dbReference type="Pfam" id="PF02653">
    <property type="entry name" value="BPD_transp_2"/>
    <property type="match status" value="1"/>
</dbReference>
<feature type="transmembrane region" description="Helical" evidence="6">
    <location>
        <begin position="79"/>
        <end position="96"/>
    </location>
</feature>
<dbReference type="AlphaFoldDB" id="A0A1G6BRR5"/>
<keyword evidence="4 6" id="KW-1133">Transmembrane helix</keyword>
<evidence type="ECO:0000256" key="1">
    <source>
        <dbReference type="ARBA" id="ARBA00004651"/>
    </source>
</evidence>
<feature type="transmembrane region" description="Helical" evidence="6">
    <location>
        <begin position="137"/>
        <end position="158"/>
    </location>
</feature>
<feature type="transmembrane region" description="Helical" evidence="6">
    <location>
        <begin position="223"/>
        <end position="243"/>
    </location>
</feature>
<dbReference type="GO" id="GO:0022857">
    <property type="term" value="F:transmembrane transporter activity"/>
    <property type="evidence" value="ECO:0007669"/>
    <property type="project" value="InterPro"/>
</dbReference>
<evidence type="ECO:0000256" key="3">
    <source>
        <dbReference type="ARBA" id="ARBA00022692"/>
    </source>
</evidence>
<sequence length="326" mass="33074">MSATESETTRFPPRRISALLRNRAFLTFIIVALVWVVAGFAKPGFGSFGHLRYLLELAAVIGLVAIGQTFVVIAGGIDLSVGAIVTVSAVGVPLVADLGDPTGTVPVLIVLAAASGIGLLNGLGVAYLRVHPMIMTLAMATFLQGVLILVAGGSAVSAQNPLLHWFGNARPIGIPAGVYLWVVVSAITLVVLHATPFGARIFAIGANPLATALSGVNTRTTTMAVYAIGGLTAGLAGVLLLGMNGQGYVGIGDPYLLASIAAVVLGGTSILGGSGTYAGTIPGAILLVTITALITVVNASPGWRSILFGSLILALLLFSGRESRGR</sequence>
<comment type="subcellular location">
    <subcellularLocation>
        <location evidence="1">Cell membrane</location>
        <topology evidence="1">Multi-pass membrane protein</topology>
    </subcellularLocation>
</comment>
<evidence type="ECO:0000313" key="7">
    <source>
        <dbReference type="EMBL" id="SDB23333.1"/>
    </source>
</evidence>
<dbReference type="OrthoDB" id="9808136at2"/>
<dbReference type="EMBL" id="FMXQ01000003">
    <property type="protein sequence ID" value="SDB23333.1"/>
    <property type="molecule type" value="Genomic_DNA"/>
</dbReference>
<feature type="transmembrane region" description="Helical" evidence="6">
    <location>
        <begin position="53"/>
        <end position="72"/>
    </location>
</feature>
<feature type="transmembrane region" description="Helical" evidence="6">
    <location>
        <begin position="178"/>
        <end position="202"/>
    </location>
</feature>
<keyword evidence="2" id="KW-1003">Cell membrane</keyword>
<dbReference type="RefSeq" id="WP_090876049.1">
    <property type="nucleotide sequence ID" value="NZ_FMXQ01000003.1"/>
</dbReference>
<dbReference type="PANTHER" id="PTHR32196">
    <property type="entry name" value="ABC TRANSPORTER PERMEASE PROTEIN YPHD-RELATED-RELATED"/>
    <property type="match status" value="1"/>
</dbReference>
<evidence type="ECO:0000256" key="5">
    <source>
        <dbReference type="ARBA" id="ARBA00023136"/>
    </source>
</evidence>
<keyword evidence="5 6" id="KW-0472">Membrane</keyword>
<reference evidence="7 8" key="1">
    <citation type="submission" date="2016-10" db="EMBL/GenBank/DDBJ databases">
        <authorList>
            <person name="de Groot N.N."/>
        </authorList>
    </citation>
    <scope>NUCLEOTIDE SEQUENCE [LARGE SCALE GENOMIC DNA]</scope>
    <source>
        <strain evidence="7 8">ATCC 35022</strain>
    </source>
</reference>
<evidence type="ECO:0000256" key="2">
    <source>
        <dbReference type="ARBA" id="ARBA00022475"/>
    </source>
</evidence>
<feature type="transmembrane region" description="Helical" evidence="6">
    <location>
        <begin position="24"/>
        <end position="41"/>
    </location>
</feature>
<feature type="transmembrane region" description="Helical" evidence="6">
    <location>
        <begin position="255"/>
        <end position="272"/>
    </location>
</feature>
<evidence type="ECO:0000256" key="4">
    <source>
        <dbReference type="ARBA" id="ARBA00022989"/>
    </source>
</evidence>
<accession>A0A1G6BRR5</accession>
<evidence type="ECO:0000256" key="6">
    <source>
        <dbReference type="SAM" id="Phobius"/>
    </source>
</evidence>
<dbReference type="GO" id="GO:0005886">
    <property type="term" value="C:plasma membrane"/>
    <property type="evidence" value="ECO:0007669"/>
    <property type="project" value="UniProtKB-SubCell"/>
</dbReference>
<name>A0A1G6BRR5_9HYPH</name>
<protein>
    <submittedName>
        <fullName evidence="7">Ribose transport system permease protein</fullName>
    </submittedName>
</protein>
<dbReference type="InterPro" id="IPR001851">
    <property type="entry name" value="ABC_transp_permease"/>
</dbReference>
<dbReference type="STRING" id="665467.SAMN02982931_01774"/>
<evidence type="ECO:0000313" key="8">
    <source>
        <dbReference type="Proteomes" id="UP000199071"/>
    </source>
</evidence>
<gene>
    <name evidence="7" type="ORF">SAMN02982931_01774</name>
</gene>
<dbReference type="Proteomes" id="UP000199071">
    <property type="component" value="Unassembled WGS sequence"/>
</dbReference>
<keyword evidence="8" id="KW-1185">Reference proteome</keyword>